<reference evidence="2 3" key="1">
    <citation type="submission" date="2019-02" db="EMBL/GenBank/DDBJ databases">
        <title>Deep-cultivation of Planctomycetes and their phenomic and genomic characterization uncovers novel biology.</title>
        <authorList>
            <person name="Wiegand S."/>
            <person name="Jogler M."/>
            <person name="Boedeker C."/>
            <person name="Pinto D."/>
            <person name="Vollmers J."/>
            <person name="Rivas-Marin E."/>
            <person name="Kohn T."/>
            <person name="Peeters S.H."/>
            <person name="Heuer A."/>
            <person name="Rast P."/>
            <person name="Oberbeckmann S."/>
            <person name="Bunk B."/>
            <person name="Jeske O."/>
            <person name="Meyerdierks A."/>
            <person name="Storesund J.E."/>
            <person name="Kallscheuer N."/>
            <person name="Luecker S."/>
            <person name="Lage O.M."/>
            <person name="Pohl T."/>
            <person name="Merkel B.J."/>
            <person name="Hornburger P."/>
            <person name="Mueller R.-W."/>
            <person name="Bruemmer F."/>
            <person name="Labrenz M."/>
            <person name="Spormann A.M."/>
            <person name="Op Den Camp H."/>
            <person name="Overmann J."/>
            <person name="Amann R."/>
            <person name="Jetten M.S.M."/>
            <person name="Mascher T."/>
            <person name="Medema M.H."/>
            <person name="Devos D.P."/>
            <person name="Kaster A.-K."/>
            <person name="Ovreas L."/>
            <person name="Rohde M."/>
            <person name="Galperin M.Y."/>
            <person name="Jogler C."/>
        </authorList>
    </citation>
    <scope>NUCLEOTIDE SEQUENCE [LARGE SCALE GENOMIC DNA]</scope>
    <source>
        <strain evidence="2 3">KOR42</strain>
    </source>
</reference>
<sequence length="94" mass="10874">MPMDDRKSEQVELTSQEKLESLLQSSRIGMIGLVVAILILAGLIHWLRSWYRDRDDPAGGPNEILNQMRELHLEGDLSEEEFRSIKGQMKRPRD</sequence>
<accession>A0A5C5X5Q3</accession>
<feature type="transmembrane region" description="Helical" evidence="1">
    <location>
        <begin position="28"/>
        <end position="47"/>
    </location>
</feature>
<name>A0A5C5X5Q3_9PLAN</name>
<evidence type="ECO:0008006" key="4">
    <source>
        <dbReference type="Google" id="ProtNLM"/>
    </source>
</evidence>
<proteinExistence type="predicted"/>
<keyword evidence="1" id="KW-1133">Transmembrane helix</keyword>
<keyword evidence="1" id="KW-0472">Membrane</keyword>
<keyword evidence="1" id="KW-0812">Transmembrane</keyword>
<gene>
    <name evidence="2" type="ORF">KOR42_08960</name>
</gene>
<organism evidence="2 3">
    <name type="scientific">Thalassoglobus neptunius</name>
    <dbReference type="NCBI Taxonomy" id="1938619"/>
    <lineage>
        <taxon>Bacteria</taxon>
        <taxon>Pseudomonadati</taxon>
        <taxon>Planctomycetota</taxon>
        <taxon>Planctomycetia</taxon>
        <taxon>Planctomycetales</taxon>
        <taxon>Planctomycetaceae</taxon>
        <taxon>Thalassoglobus</taxon>
    </lineage>
</organism>
<keyword evidence="3" id="KW-1185">Reference proteome</keyword>
<dbReference type="EMBL" id="SIHI01000001">
    <property type="protein sequence ID" value="TWT57535.1"/>
    <property type="molecule type" value="Genomic_DNA"/>
</dbReference>
<comment type="caution">
    <text evidence="2">The sequence shown here is derived from an EMBL/GenBank/DDBJ whole genome shotgun (WGS) entry which is preliminary data.</text>
</comment>
<evidence type="ECO:0000313" key="3">
    <source>
        <dbReference type="Proteomes" id="UP000317243"/>
    </source>
</evidence>
<dbReference type="Proteomes" id="UP000317243">
    <property type="component" value="Unassembled WGS sequence"/>
</dbReference>
<dbReference type="AlphaFoldDB" id="A0A5C5X5Q3"/>
<protein>
    <recommendedName>
        <fullName evidence="4">SHOCT domain-containing protein</fullName>
    </recommendedName>
</protein>
<evidence type="ECO:0000313" key="2">
    <source>
        <dbReference type="EMBL" id="TWT57535.1"/>
    </source>
</evidence>
<evidence type="ECO:0000256" key="1">
    <source>
        <dbReference type="SAM" id="Phobius"/>
    </source>
</evidence>